<name>A0ABV2QR75_9MICO</name>
<sequence length="170" mass="17615">MGFFDRVFGRDSTLEDRPAPHRTADEIAVERYDYLLRTASPKTIDRVHEEAFAKLTPAQLDILFSRLTEAAPEGERPADATPAALAKAATLTEAKQPGALSRAFGGQDGAGWGGSMYGTLAGYVVASSIIDAYFFAGLTSTAVAQGAGADTAAASAAAGDGGWGGFDFGF</sequence>
<evidence type="ECO:0000313" key="1">
    <source>
        <dbReference type="EMBL" id="MET4583450.1"/>
    </source>
</evidence>
<proteinExistence type="predicted"/>
<protein>
    <submittedName>
        <fullName evidence="1">Uncharacterized protein</fullName>
    </submittedName>
</protein>
<keyword evidence="2" id="KW-1185">Reference proteome</keyword>
<comment type="caution">
    <text evidence="1">The sequence shown here is derived from an EMBL/GenBank/DDBJ whole genome shotgun (WGS) entry which is preliminary data.</text>
</comment>
<dbReference type="Proteomes" id="UP001549257">
    <property type="component" value="Unassembled WGS sequence"/>
</dbReference>
<accession>A0ABV2QR75</accession>
<gene>
    <name evidence="1" type="ORF">ABIE21_002976</name>
</gene>
<reference evidence="1 2" key="1">
    <citation type="submission" date="2024-06" db="EMBL/GenBank/DDBJ databases">
        <title>Sorghum-associated microbial communities from plants grown in Nebraska, USA.</title>
        <authorList>
            <person name="Schachtman D."/>
        </authorList>
    </citation>
    <scope>NUCLEOTIDE SEQUENCE [LARGE SCALE GENOMIC DNA]</scope>
    <source>
        <strain evidence="1 2">2857</strain>
    </source>
</reference>
<dbReference type="RefSeq" id="WP_354025624.1">
    <property type="nucleotide sequence ID" value="NZ_JBEPSJ010000004.1"/>
</dbReference>
<organism evidence="1 2">
    <name type="scientific">Conyzicola nivalis</name>
    <dbReference type="NCBI Taxonomy" id="1477021"/>
    <lineage>
        <taxon>Bacteria</taxon>
        <taxon>Bacillati</taxon>
        <taxon>Actinomycetota</taxon>
        <taxon>Actinomycetes</taxon>
        <taxon>Micrococcales</taxon>
        <taxon>Microbacteriaceae</taxon>
        <taxon>Conyzicola</taxon>
    </lineage>
</organism>
<evidence type="ECO:0000313" key="2">
    <source>
        <dbReference type="Proteomes" id="UP001549257"/>
    </source>
</evidence>
<dbReference type="EMBL" id="JBEPSJ010000004">
    <property type="protein sequence ID" value="MET4583450.1"/>
    <property type="molecule type" value="Genomic_DNA"/>
</dbReference>